<evidence type="ECO:0000256" key="13">
    <source>
        <dbReference type="ARBA" id="ARBA00023125"/>
    </source>
</evidence>
<dbReference type="PANTHER" id="PTHR12396:SF57">
    <property type="entry name" value="METHYL-CPG-BINDING DOMAIN PROTEIN 1"/>
    <property type="match status" value="1"/>
</dbReference>
<feature type="domain" description="MBD" evidence="20">
    <location>
        <begin position="1"/>
        <end position="69"/>
    </location>
</feature>
<keyword evidence="8" id="KW-0677">Repeat</keyword>
<keyword evidence="12" id="KW-0805">Transcription regulation</keyword>
<dbReference type="InterPro" id="IPR001739">
    <property type="entry name" value="Methyl_CpG_DNA-bd"/>
</dbReference>
<evidence type="ECO:0000256" key="6">
    <source>
        <dbReference type="ARBA" id="ARBA00022553"/>
    </source>
</evidence>
<accession>A0A8C5W3S1</accession>
<dbReference type="Ensembl" id="ENSMICT00000037918.2">
    <property type="protein sequence ID" value="ENSMICP00000034523.2"/>
    <property type="gene ID" value="ENSMICG00000006414.3"/>
</dbReference>
<keyword evidence="10" id="KW-0862">Zinc</keyword>
<dbReference type="GO" id="GO:0008327">
    <property type="term" value="F:methyl-CpG binding"/>
    <property type="evidence" value="ECO:0007669"/>
    <property type="project" value="TreeGrafter"/>
</dbReference>
<reference evidence="22" key="2">
    <citation type="submission" date="2025-08" db="UniProtKB">
        <authorList>
            <consortium name="Ensembl"/>
        </authorList>
    </citation>
    <scope>IDENTIFICATION</scope>
</reference>
<evidence type="ECO:0000256" key="18">
    <source>
        <dbReference type="PROSITE-ProRule" id="PRU00509"/>
    </source>
</evidence>
<evidence type="ECO:0000256" key="16">
    <source>
        <dbReference type="ARBA" id="ARBA00069818"/>
    </source>
</evidence>
<dbReference type="GO" id="GO:0000122">
    <property type="term" value="P:negative regulation of transcription by RNA polymerase II"/>
    <property type="evidence" value="ECO:0007669"/>
    <property type="project" value="TreeGrafter"/>
</dbReference>
<feature type="region of interest" description="Disordered" evidence="19">
    <location>
        <begin position="461"/>
        <end position="501"/>
    </location>
</feature>
<dbReference type="AlphaFoldDB" id="A0A8C5W3S1"/>
<feature type="region of interest" description="Disordered" evidence="19">
    <location>
        <begin position="272"/>
        <end position="305"/>
    </location>
</feature>
<dbReference type="Proteomes" id="UP000694394">
    <property type="component" value="Chromosome 19"/>
</dbReference>
<gene>
    <name evidence="22" type="primary">MBD1</name>
</gene>
<sequence>MAEDWLDCPALGPGWKRREVFRKSGATCGRSDTYYQSPTGDRIRSKVELTRYLGPTCDLTLFDFKQGILSYPVPKAQSVAAVPSKKRKKPSKPAKTKKHQVGPQKNEVRKEAPREETKADTDTAPAPAPAPAPNCGISFSGDGTRRQRLKTLCKDCRAQRIAFNREQRMFKRVGCGECAACQVTEDCGACSTCLLQLPHDVASGLFCKCERRRCLRIVERSRGCGVCRGCQTQEDCGRCRICLRPPRPGLRRQWKCVQRRCLRGKLGRHRGRCDAKKAARRQSRAQPLPPPPPSQPPEPTELQPYTNRRQNRKCGACAACLRRMDCGRCDFCCDKPKFGGSNQKRQKCRWRQCLQFAMKRLLPSVWSESEDGAGSPPPYRRRKRTSSARRPHLGPTLKHPLATRTTKSGRAQALMKQEAGGGFVLPPPGTDLVFLREGASSPVQVPGPATASTEALLQAVDPGLPPVKQEPPDPEEDKAEENKDDSASKSAPEEEAGGAGTPVITEIFSLGGTRFRDTAVWLPSLQGRQSGREDGYKVWETEDTAQPTSTSWSPRGWPGTYVSLSPPPASMMWVSCRRNWCPSSQ</sequence>
<evidence type="ECO:0000256" key="4">
    <source>
        <dbReference type="ARBA" id="ARBA00022454"/>
    </source>
</evidence>
<evidence type="ECO:0000313" key="23">
    <source>
        <dbReference type="Proteomes" id="UP000694394"/>
    </source>
</evidence>
<evidence type="ECO:0000256" key="11">
    <source>
        <dbReference type="ARBA" id="ARBA00022843"/>
    </source>
</evidence>
<protein>
    <recommendedName>
        <fullName evidence="16">Methyl-CpG-binding domain protein 1</fullName>
    </recommendedName>
    <alternativeName>
        <fullName evidence="17">Methyl-CpG-binding protein MBD1</fullName>
    </alternativeName>
</protein>
<evidence type="ECO:0000256" key="14">
    <source>
        <dbReference type="ARBA" id="ARBA00023163"/>
    </source>
</evidence>
<keyword evidence="13" id="KW-0238">DNA-binding</keyword>
<feature type="compositionally biased region" description="Basic residues" evidence="19">
    <location>
        <begin position="379"/>
        <end position="392"/>
    </location>
</feature>
<organism evidence="22 23">
    <name type="scientific">Microcebus murinus</name>
    <name type="common">Gray mouse lemur</name>
    <name type="synonym">Lemur murinus</name>
    <dbReference type="NCBI Taxonomy" id="30608"/>
    <lineage>
        <taxon>Eukaryota</taxon>
        <taxon>Metazoa</taxon>
        <taxon>Chordata</taxon>
        <taxon>Craniata</taxon>
        <taxon>Vertebrata</taxon>
        <taxon>Euteleostomi</taxon>
        <taxon>Mammalia</taxon>
        <taxon>Eutheria</taxon>
        <taxon>Euarchontoglires</taxon>
        <taxon>Primates</taxon>
        <taxon>Strepsirrhini</taxon>
        <taxon>Lemuriformes</taxon>
        <taxon>Cheirogaleidae</taxon>
        <taxon>Microcebus</taxon>
    </lineage>
</organism>
<dbReference type="FunFam" id="3.30.890.10:FF:000001">
    <property type="entry name" value="methyl-CpG-binding domain protein 1 isoform X7"/>
    <property type="match status" value="1"/>
</dbReference>
<dbReference type="GO" id="GO:0016607">
    <property type="term" value="C:nuclear speck"/>
    <property type="evidence" value="ECO:0007669"/>
    <property type="project" value="UniProtKB-SubCell"/>
</dbReference>
<evidence type="ECO:0000256" key="8">
    <source>
        <dbReference type="ARBA" id="ARBA00022737"/>
    </source>
</evidence>
<feature type="region of interest" description="Disordered" evidence="19">
    <location>
        <begin position="367"/>
        <end position="409"/>
    </location>
</feature>
<dbReference type="GO" id="GO:0006346">
    <property type="term" value="P:DNA methylation-dependent constitutive heterochromatin formation"/>
    <property type="evidence" value="ECO:0007669"/>
    <property type="project" value="TreeGrafter"/>
</dbReference>
<dbReference type="CDD" id="cd01396">
    <property type="entry name" value="MeCP2_MBD"/>
    <property type="match status" value="1"/>
</dbReference>
<comment type="subcellular location">
    <subcellularLocation>
        <location evidence="2">Chromosome</location>
    </subcellularLocation>
    <subcellularLocation>
        <location evidence="1">Nucleus matrix</location>
    </subcellularLocation>
    <subcellularLocation>
        <location evidence="3">Nucleus speckle</location>
    </subcellularLocation>
</comment>
<keyword evidence="9 18" id="KW-0863">Zinc-finger</keyword>
<evidence type="ECO:0000256" key="19">
    <source>
        <dbReference type="SAM" id="MobiDB-lite"/>
    </source>
</evidence>
<dbReference type="InterPro" id="IPR016177">
    <property type="entry name" value="DNA-bd_dom_sf"/>
</dbReference>
<dbReference type="SUPFAM" id="SSF54171">
    <property type="entry name" value="DNA-binding domain"/>
    <property type="match status" value="1"/>
</dbReference>
<feature type="domain" description="CXXC-type" evidence="21">
    <location>
        <begin position="168"/>
        <end position="215"/>
    </location>
</feature>
<evidence type="ECO:0000256" key="9">
    <source>
        <dbReference type="ARBA" id="ARBA00022771"/>
    </source>
</evidence>
<evidence type="ECO:0000313" key="22">
    <source>
        <dbReference type="Ensembl" id="ENSMICP00000034523.2"/>
    </source>
</evidence>
<reference evidence="22" key="1">
    <citation type="submission" date="2016-12" db="EMBL/GenBank/DDBJ databases">
        <title>Mouse lemur reference genome and diversity panel.</title>
        <authorList>
            <person name="Harris R."/>
            <person name="Larsen P."/>
            <person name="Liu Y."/>
            <person name="Hughes D.S."/>
            <person name="Murali S."/>
            <person name="Raveendran M."/>
            <person name="Korchina V."/>
            <person name="Wang M."/>
            <person name="Jhangiani S."/>
            <person name="Bandaranaike D."/>
            <person name="Bellair M."/>
            <person name="Blankenburg K."/>
            <person name="Chao H."/>
            <person name="Dahdouli M."/>
            <person name="Dinh H."/>
            <person name="Doddapaneni H."/>
            <person name="English A."/>
            <person name="Firestine M."/>
            <person name="Gnanaolivu R."/>
            <person name="Gross S."/>
            <person name="Hernandez B."/>
            <person name="Javaid M."/>
            <person name="Jayaseelan J."/>
            <person name="Jones J."/>
            <person name="Khan Z."/>
            <person name="Kovar C."/>
            <person name="Kurapati P."/>
            <person name="Le B."/>
            <person name="Lee S."/>
            <person name="Li M."/>
            <person name="Mathew T."/>
            <person name="Narasimhan A."/>
            <person name="Ngo D."/>
            <person name="Nguyen L."/>
            <person name="Okwuonu G."/>
            <person name="Ongeri F."/>
            <person name="Osuji N."/>
            <person name="Pu L.-L."/>
            <person name="Puazo M."/>
            <person name="Quiroz J."/>
            <person name="Raj R."/>
            <person name="Rajbhandari K."/>
            <person name="Reid J.G."/>
            <person name="Santibanez J."/>
            <person name="Sexton D."/>
            <person name="Skinner E."/>
            <person name="Vee V."/>
            <person name="Weissenberger G."/>
            <person name="Wu Y."/>
            <person name="Xin Y."/>
            <person name="Han Y."/>
            <person name="Campbell C."/>
            <person name="Brown A."/>
            <person name="Sullivan B."/>
            <person name="Shelton J."/>
            <person name="Brown S."/>
            <person name="Dudchenko O."/>
            <person name="Machol I."/>
            <person name="Durand N."/>
            <person name="Shamim M."/>
            <person name="Lieberman A."/>
            <person name="Muzny D.M."/>
            <person name="Richards S."/>
            <person name="Yoder A."/>
            <person name="Worley K.C."/>
            <person name="Rogers J."/>
            <person name="Gibbs R.A."/>
        </authorList>
    </citation>
    <scope>NUCLEOTIDE SEQUENCE [LARGE SCALE GENOMIC DNA]</scope>
</reference>
<evidence type="ECO:0000256" key="5">
    <source>
        <dbReference type="ARBA" id="ARBA00022499"/>
    </source>
</evidence>
<feature type="domain" description="CXXC-type" evidence="21">
    <location>
        <begin position="306"/>
        <end position="354"/>
    </location>
</feature>
<evidence type="ECO:0000259" key="20">
    <source>
        <dbReference type="PROSITE" id="PS50982"/>
    </source>
</evidence>
<dbReference type="PROSITE" id="PS51058">
    <property type="entry name" value="ZF_CXXC"/>
    <property type="match status" value="3"/>
</dbReference>
<evidence type="ECO:0000256" key="10">
    <source>
        <dbReference type="ARBA" id="ARBA00022833"/>
    </source>
</evidence>
<dbReference type="EMBL" id="ABDC03022211">
    <property type="status" value="NOT_ANNOTATED_CDS"/>
    <property type="molecule type" value="Genomic_DNA"/>
</dbReference>
<dbReference type="Pfam" id="PF02008">
    <property type="entry name" value="zf-CXXC"/>
    <property type="match status" value="3"/>
</dbReference>
<dbReference type="SMART" id="SM00391">
    <property type="entry name" value="MBD"/>
    <property type="match status" value="1"/>
</dbReference>
<name>A0A8C5W3S1_MICMU</name>
<evidence type="ECO:0000256" key="7">
    <source>
        <dbReference type="ARBA" id="ARBA00022723"/>
    </source>
</evidence>
<feature type="compositionally biased region" description="Basic and acidic residues" evidence="19">
    <location>
        <begin position="106"/>
        <end position="121"/>
    </location>
</feature>
<dbReference type="Gene3D" id="3.30.890.10">
    <property type="entry name" value="Methyl-cpg-binding Protein 2, Chain A"/>
    <property type="match status" value="1"/>
</dbReference>
<keyword evidence="23" id="KW-1185">Reference proteome</keyword>
<dbReference type="GO" id="GO:0016363">
    <property type="term" value="C:nuclear matrix"/>
    <property type="evidence" value="ECO:0007669"/>
    <property type="project" value="UniProtKB-SubCell"/>
</dbReference>
<keyword evidence="7" id="KW-0479">Metal-binding</keyword>
<keyword evidence="14" id="KW-0804">Transcription</keyword>
<evidence type="ECO:0000256" key="1">
    <source>
        <dbReference type="ARBA" id="ARBA00004109"/>
    </source>
</evidence>
<keyword evidence="15" id="KW-0539">Nucleus</keyword>
<keyword evidence="6" id="KW-0597">Phosphoprotein</keyword>
<dbReference type="GO" id="GO:0008270">
    <property type="term" value="F:zinc ion binding"/>
    <property type="evidence" value="ECO:0007669"/>
    <property type="project" value="UniProtKB-KW"/>
</dbReference>
<dbReference type="Pfam" id="PF01429">
    <property type="entry name" value="MBD"/>
    <property type="match status" value="1"/>
</dbReference>
<feature type="region of interest" description="Disordered" evidence="19">
    <location>
        <begin position="77"/>
        <end position="142"/>
    </location>
</feature>
<proteinExistence type="predicted"/>
<evidence type="ECO:0000256" key="3">
    <source>
        <dbReference type="ARBA" id="ARBA00004324"/>
    </source>
</evidence>
<feature type="compositionally biased region" description="Basic residues" evidence="19">
    <location>
        <begin position="84"/>
        <end position="100"/>
    </location>
</feature>
<feature type="domain" description="CXXC-type" evidence="21">
    <location>
        <begin position="216"/>
        <end position="262"/>
    </location>
</feature>
<keyword evidence="4" id="KW-0158">Chromosome</keyword>
<dbReference type="PANTHER" id="PTHR12396">
    <property type="entry name" value="METHYL-CPG BINDING PROTEIN, MBD"/>
    <property type="match status" value="1"/>
</dbReference>
<evidence type="ECO:0000256" key="12">
    <source>
        <dbReference type="ARBA" id="ARBA00023015"/>
    </source>
</evidence>
<evidence type="ECO:0000256" key="15">
    <source>
        <dbReference type="ARBA" id="ARBA00023242"/>
    </source>
</evidence>
<dbReference type="GO" id="GO:0005694">
    <property type="term" value="C:chromosome"/>
    <property type="evidence" value="ECO:0007669"/>
    <property type="project" value="UniProtKB-SubCell"/>
</dbReference>
<keyword evidence="11" id="KW-0832">Ubl conjugation</keyword>
<evidence type="ECO:0000259" key="21">
    <source>
        <dbReference type="PROSITE" id="PS51058"/>
    </source>
</evidence>
<keyword evidence="5" id="KW-1017">Isopeptide bond</keyword>
<feature type="compositionally biased region" description="Pro residues" evidence="19">
    <location>
        <begin position="287"/>
        <end position="299"/>
    </location>
</feature>
<dbReference type="PROSITE" id="PS50982">
    <property type="entry name" value="MBD"/>
    <property type="match status" value="1"/>
</dbReference>
<dbReference type="InterPro" id="IPR002857">
    <property type="entry name" value="Znf_CXXC"/>
</dbReference>
<evidence type="ECO:0000256" key="17">
    <source>
        <dbReference type="ARBA" id="ARBA00076705"/>
    </source>
</evidence>
<dbReference type="GeneTree" id="ENSGT00950000183005"/>
<evidence type="ECO:0000256" key="2">
    <source>
        <dbReference type="ARBA" id="ARBA00004286"/>
    </source>
</evidence>
<reference evidence="22" key="3">
    <citation type="submission" date="2025-09" db="UniProtKB">
        <authorList>
            <consortium name="Ensembl"/>
        </authorList>
    </citation>
    <scope>IDENTIFICATION</scope>
</reference>